<keyword evidence="1" id="KW-1133">Transmembrane helix</keyword>
<dbReference type="EMBL" id="VDCJ01000328">
    <property type="protein sequence ID" value="MRU23052.1"/>
    <property type="molecule type" value="Genomic_DNA"/>
</dbReference>
<evidence type="ECO:0000256" key="1">
    <source>
        <dbReference type="SAM" id="Phobius"/>
    </source>
</evidence>
<sequence length="69" mass="7888">MQREIFMNIQGLDQKSYICCLCGLIVMFVGTDNKSLFLPVVVFIAILVTIARIADASRRRQEKIHPPEH</sequence>
<proteinExistence type="predicted"/>
<gene>
    <name evidence="2" type="ORF">FG476_02800</name>
</gene>
<keyword evidence="1" id="KW-0812">Transmembrane</keyword>
<feature type="transmembrane region" description="Helical" evidence="1">
    <location>
        <begin position="12"/>
        <end position="30"/>
    </location>
</feature>
<comment type="caution">
    <text evidence="2">The sequence shown here is derived from an EMBL/GenBank/DDBJ whole genome shotgun (WGS) entry which is preliminary data.</text>
</comment>
<evidence type="ECO:0000313" key="3">
    <source>
        <dbReference type="Proteomes" id="UP000474061"/>
    </source>
</evidence>
<protein>
    <submittedName>
        <fullName evidence="2">Uncharacterized protein</fullName>
    </submittedName>
</protein>
<reference evidence="2" key="2">
    <citation type="journal article" date="2020" name="Appl. Environ. Microbiol.">
        <title>Multiple intercontinental introductions associated with the emergence of a plant pathogen in Europe.</title>
        <authorList>
            <person name="Landa B.B."/>
            <person name="Castillo A.I."/>
            <person name="Giampetruzzi A."/>
            <person name="Kahn A."/>
            <person name="Roman-Ecija M."/>
            <person name="Velasco-Amo M.P."/>
            <person name="Navas-Cortes J.A."/>
            <person name="Marco-Noales E."/>
            <person name="Barbe S."/>
            <person name="Moralejo E."/>
            <person name="Coletta-Filho H.D."/>
            <person name="Saldarelli P."/>
            <person name="Saponari M."/>
            <person name="Almeida R.P.P."/>
        </authorList>
    </citation>
    <scope>NUCLEOTIDE SEQUENCE</scope>
    <source>
        <strain evidence="2">XYL1981</strain>
    </source>
</reference>
<accession>A0A9Q4QS29</accession>
<reference evidence="2" key="1">
    <citation type="submission" date="2019-05" db="EMBL/GenBank/DDBJ databases">
        <authorList>
            <person name="Castillo A."/>
            <person name="Giampetruzzi A."/>
            <person name="Landa B."/>
            <person name="Saponari M."/>
            <person name="Almeida R.P.P."/>
            <person name="Moralejo E."/>
            <person name="Marco-Noales E."/>
            <person name="Velasco-Amo M.P."/>
            <person name="Roman-Ecija M."/>
            <person name="Navarro I."/>
            <person name="Monterde A."/>
            <person name="Barbe S."/>
        </authorList>
    </citation>
    <scope>NUCLEOTIDE SEQUENCE</scope>
    <source>
        <strain evidence="2">XYL1981</strain>
    </source>
</reference>
<dbReference type="AlphaFoldDB" id="A0A9Q4QS29"/>
<feature type="transmembrane region" description="Helical" evidence="1">
    <location>
        <begin position="36"/>
        <end position="54"/>
    </location>
</feature>
<dbReference type="Proteomes" id="UP000474061">
    <property type="component" value="Unassembled WGS sequence"/>
</dbReference>
<organism evidence="2 3">
    <name type="scientific">Xylella fastidiosa subsp. multiplex</name>
    <dbReference type="NCBI Taxonomy" id="644357"/>
    <lineage>
        <taxon>Bacteria</taxon>
        <taxon>Pseudomonadati</taxon>
        <taxon>Pseudomonadota</taxon>
        <taxon>Gammaproteobacteria</taxon>
        <taxon>Lysobacterales</taxon>
        <taxon>Lysobacteraceae</taxon>
        <taxon>Xylella</taxon>
    </lineage>
</organism>
<keyword evidence="1" id="KW-0472">Membrane</keyword>
<evidence type="ECO:0000313" key="2">
    <source>
        <dbReference type="EMBL" id="MRU23052.1"/>
    </source>
</evidence>
<name>A0A9Q4QS29_XYLFS</name>